<dbReference type="GO" id="GO:0043024">
    <property type="term" value="F:ribosomal small subunit binding"/>
    <property type="evidence" value="ECO:0007669"/>
    <property type="project" value="TreeGrafter"/>
</dbReference>
<dbReference type="InterPro" id="IPR023799">
    <property type="entry name" value="RbfA_dom_sf"/>
</dbReference>
<sequence length="111" mass="12484">MIEQIHHELANMIRGELKDPRVGMVTVTGVELTADYAYATVYFTVLPDDPESVASTLAGLRRAAGFLRSQLFRRIRIHTTPELRFAHDTSTAHGMSMSRLIDEANLRRADD</sequence>
<reference evidence="3 4" key="1">
    <citation type="submission" date="2020-08" db="EMBL/GenBank/DDBJ databases">
        <title>Genomic Encyclopedia of Type Strains, Phase IV (KMG-IV): sequencing the most valuable type-strain genomes for metagenomic binning, comparative biology and taxonomic classification.</title>
        <authorList>
            <person name="Goeker M."/>
        </authorList>
    </citation>
    <scope>NUCLEOTIDE SEQUENCE [LARGE SCALE GENOMIC DNA]</scope>
    <source>
        <strain evidence="3 4">DSM 29781</strain>
    </source>
</reference>
<dbReference type="PANTHER" id="PTHR33515">
    <property type="entry name" value="RIBOSOME-BINDING FACTOR A, CHLOROPLASTIC-RELATED"/>
    <property type="match status" value="1"/>
</dbReference>
<proteinExistence type="inferred from homology"/>
<dbReference type="AlphaFoldDB" id="A0A7W8HJL0"/>
<keyword evidence="2" id="KW-0963">Cytoplasm</keyword>
<name>A0A7W8HJL0_9BURK</name>
<evidence type="ECO:0000256" key="1">
    <source>
        <dbReference type="ARBA" id="ARBA00022517"/>
    </source>
</evidence>
<dbReference type="Proteomes" id="UP000532440">
    <property type="component" value="Unassembled WGS sequence"/>
</dbReference>
<dbReference type="Gene3D" id="3.30.300.20">
    <property type="match status" value="1"/>
</dbReference>
<dbReference type="GO" id="GO:0005829">
    <property type="term" value="C:cytosol"/>
    <property type="evidence" value="ECO:0007669"/>
    <property type="project" value="TreeGrafter"/>
</dbReference>
<dbReference type="GO" id="GO:0030490">
    <property type="term" value="P:maturation of SSU-rRNA"/>
    <property type="evidence" value="ECO:0007669"/>
    <property type="project" value="UniProtKB-UniRule"/>
</dbReference>
<evidence type="ECO:0000313" key="4">
    <source>
        <dbReference type="Proteomes" id="UP000532440"/>
    </source>
</evidence>
<organism evidence="3 4">
    <name type="scientific">Quisquiliibacterium transsilvanicum</name>
    <dbReference type="NCBI Taxonomy" id="1549638"/>
    <lineage>
        <taxon>Bacteria</taxon>
        <taxon>Pseudomonadati</taxon>
        <taxon>Pseudomonadota</taxon>
        <taxon>Betaproteobacteria</taxon>
        <taxon>Burkholderiales</taxon>
        <taxon>Burkholderiaceae</taxon>
        <taxon>Quisquiliibacterium</taxon>
    </lineage>
</organism>
<protein>
    <recommendedName>
        <fullName evidence="2">Ribosome-binding factor A</fullName>
    </recommendedName>
</protein>
<dbReference type="NCBIfam" id="TIGR00082">
    <property type="entry name" value="rbfA"/>
    <property type="match status" value="1"/>
</dbReference>
<evidence type="ECO:0000313" key="3">
    <source>
        <dbReference type="EMBL" id="MBB5272423.1"/>
    </source>
</evidence>
<evidence type="ECO:0000256" key="2">
    <source>
        <dbReference type="HAMAP-Rule" id="MF_00003"/>
    </source>
</evidence>
<dbReference type="InterPro" id="IPR000238">
    <property type="entry name" value="RbfA"/>
</dbReference>
<dbReference type="SUPFAM" id="SSF89919">
    <property type="entry name" value="Ribosome-binding factor A, RbfA"/>
    <property type="match status" value="1"/>
</dbReference>
<comment type="subcellular location">
    <subcellularLocation>
        <location evidence="2">Cytoplasm</location>
    </subcellularLocation>
</comment>
<dbReference type="InterPro" id="IPR015946">
    <property type="entry name" value="KH_dom-like_a/b"/>
</dbReference>
<keyword evidence="4" id="KW-1185">Reference proteome</keyword>
<dbReference type="HAMAP" id="MF_00003">
    <property type="entry name" value="RbfA"/>
    <property type="match status" value="1"/>
</dbReference>
<comment type="caution">
    <text evidence="3">The sequence shown here is derived from an EMBL/GenBank/DDBJ whole genome shotgun (WGS) entry which is preliminary data.</text>
</comment>
<dbReference type="Pfam" id="PF02033">
    <property type="entry name" value="RBFA"/>
    <property type="match status" value="1"/>
</dbReference>
<dbReference type="EMBL" id="JACHGB010000004">
    <property type="protein sequence ID" value="MBB5272423.1"/>
    <property type="molecule type" value="Genomic_DNA"/>
</dbReference>
<keyword evidence="1 2" id="KW-0690">Ribosome biogenesis</keyword>
<comment type="subunit">
    <text evidence="2">Monomer. Binds 30S ribosomal subunits, but not 50S ribosomal subunits or 70S ribosomes.</text>
</comment>
<comment type="function">
    <text evidence="2">One of several proteins that assist in the late maturation steps of the functional core of the 30S ribosomal subunit. Associates with free 30S ribosomal subunits (but not with 30S subunits that are part of 70S ribosomes or polysomes). Required for efficient processing of 16S rRNA. May interact with the 5'-terminal helix region of 16S rRNA.</text>
</comment>
<accession>A0A7W8HJL0</accession>
<comment type="similarity">
    <text evidence="2">Belongs to the RbfA family.</text>
</comment>
<dbReference type="PANTHER" id="PTHR33515:SF1">
    <property type="entry name" value="RIBOSOME-BINDING FACTOR A, CHLOROPLASTIC-RELATED"/>
    <property type="match status" value="1"/>
</dbReference>
<gene>
    <name evidence="2" type="primary">rbfA</name>
    <name evidence="3" type="ORF">HNQ70_002437</name>
</gene>